<proteinExistence type="predicted"/>
<dbReference type="PROSITE" id="PS51257">
    <property type="entry name" value="PROKAR_LIPOPROTEIN"/>
    <property type="match status" value="1"/>
</dbReference>
<evidence type="ECO:0008006" key="3">
    <source>
        <dbReference type="Google" id="ProtNLM"/>
    </source>
</evidence>
<gene>
    <name evidence="1" type="ORF">BC742_0906</name>
</gene>
<name>A0A495WFF0_9BACT</name>
<evidence type="ECO:0000313" key="1">
    <source>
        <dbReference type="EMBL" id="RKT59977.1"/>
    </source>
</evidence>
<accession>A0A495WFF0</accession>
<dbReference type="RefSeq" id="WP_031258275.1">
    <property type="nucleotide sequence ID" value="NZ_KI440783.1"/>
</dbReference>
<dbReference type="Proteomes" id="UP000269493">
    <property type="component" value="Unassembled WGS sequence"/>
</dbReference>
<dbReference type="GeneID" id="92928461"/>
<dbReference type="EMBL" id="RBXN01000002">
    <property type="protein sequence ID" value="RKT59977.1"/>
    <property type="molecule type" value="Genomic_DNA"/>
</dbReference>
<comment type="caution">
    <text evidence="1">The sequence shown here is derived from an EMBL/GenBank/DDBJ whole genome shotgun (WGS) entry which is preliminary data.</text>
</comment>
<keyword evidence="2" id="KW-1185">Reference proteome</keyword>
<reference evidence="1 2" key="1">
    <citation type="submission" date="2018-10" db="EMBL/GenBank/DDBJ databases">
        <title>Genomic Encyclopedia of Archaeal and Bacterial Type Strains, Phase II (KMG-II): from individual species to whole genera.</title>
        <authorList>
            <person name="Goeker M."/>
        </authorList>
    </citation>
    <scope>NUCLEOTIDE SEQUENCE [LARGE SCALE GENOMIC DNA]</scope>
    <source>
        <strain evidence="1 2">NSB1</strain>
    </source>
</reference>
<protein>
    <recommendedName>
        <fullName evidence="3">Lipoprotein</fullName>
    </recommendedName>
</protein>
<evidence type="ECO:0000313" key="2">
    <source>
        <dbReference type="Proteomes" id="UP000269493"/>
    </source>
</evidence>
<sequence length="172" mass="20020">MRSLFYGVIILHLILWVSCMGSPRSREIKEPESSAELLSDSSLTDFDFEGSWHWFADDDEASVSMKILSHKDSVGYYLYIYYFGNRIRVGYVKLLSQDGRNAVLLVGDDKATIPWSAKFNATMLTDTSFFLTRQKPGDYYLEDSIIMTKYYSEGELEEGRWVIEDYKRTHRD</sequence>
<organism evidence="1 2">
    <name type="scientific">Coprobacter fastidiosus NSB1 = JCM 33896</name>
    <dbReference type="NCBI Taxonomy" id="1349822"/>
    <lineage>
        <taxon>Bacteria</taxon>
        <taxon>Pseudomonadati</taxon>
        <taxon>Bacteroidota</taxon>
        <taxon>Bacteroidia</taxon>
        <taxon>Bacteroidales</taxon>
        <taxon>Barnesiellaceae</taxon>
        <taxon>Coprobacter</taxon>
    </lineage>
</organism>
<dbReference type="AlphaFoldDB" id="A0A495WFF0"/>